<evidence type="ECO:0000256" key="1">
    <source>
        <dbReference type="ARBA" id="ARBA00006479"/>
    </source>
</evidence>
<dbReference type="InterPro" id="IPR043129">
    <property type="entry name" value="ATPase_NBD"/>
</dbReference>
<dbReference type="EMBL" id="JGZK01000005">
    <property type="protein sequence ID" value="KFI86270.1"/>
    <property type="molecule type" value="Genomic_DNA"/>
</dbReference>
<accession>A0A087CSM0</accession>
<proteinExistence type="inferred from homology"/>
<keyword evidence="3" id="KW-1185">Reference proteome</keyword>
<reference evidence="2 3" key="1">
    <citation type="submission" date="2014-03" db="EMBL/GenBank/DDBJ databases">
        <title>Genomics of Bifidobacteria.</title>
        <authorList>
            <person name="Ventura M."/>
            <person name="Milani C."/>
            <person name="Lugli G.A."/>
        </authorList>
    </citation>
    <scope>NUCLEOTIDE SEQUENCE [LARGE SCALE GENOMIC DNA]</scope>
    <source>
        <strain evidence="2 3">DSM 23975</strain>
    </source>
</reference>
<comment type="similarity">
    <text evidence="1">Belongs to the ROK (NagC/XylR) family.</text>
</comment>
<dbReference type="SUPFAM" id="SSF53067">
    <property type="entry name" value="Actin-like ATPase domain"/>
    <property type="match status" value="1"/>
</dbReference>
<dbReference type="AlphaFoldDB" id="A0A087CSM0"/>
<sequence length="306" mass="31491">MIEQVDNANRSRIGVDVGGTKIEAVRLDASGLVCESARIPARPGNEAVIEDIVSAAARVCGGDFQHVSSIGIGTPGRVDHRTGHVDNIVNLSVTSLDMGPLVEACTGVATHVENDVNAAALGAAAVLGGTQGLPGTVAFLNFGTGLAAGLVQDGAVLHGFSGAAGEVGHIPVEPHRFKCPCGQYGCLETVCSGSAVARLWPEADPAMPDLIRRARKRESKAVDVLDMVVRAIGDTIQIVAQSVDPDVIVLGGGMAKTGKPLVEVITSELRRREGQCRFLAGLDLPGRLRLAPLDRPVGAIGAAVAV</sequence>
<protein>
    <submittedName>
        <fullName evidence="2">ROK family protein</fullName>
        <ecNumber evidence="2">2.7.1.2</ecNumber>
    </submittedName>
</protein>
<gene>
    <name evidence="2" type="ORF">BREU_1444</name>
</gene>
<organism evidence="2 3">
    <name type="scientific">Bifidobacterium reuteri DSM 23975</name>
    <dbReference type="NCBI Taxonomy" id="1437610"/>
    <lineage>
        <taxon>Bacteria</taxon>
        <taxon>Bacillati</taxon>
        <taxon>Actinomycetota</taxon>
        <taxon>Actinomycetes</taxon>
        <taxon>Bifidobacteriales</taxon>
        <taxon>Bifidobacteriaceae</taxon>
        <taxon>Bifidobacterium</taxon>
    </lineage>
</organism>
<dbReference type="PANTHER" id="PTHR18964">
    <property type="entry name" value="ROK (REPRESSOR, ORF, KINASE) FAMILY"/>
    <property type="match status" value="1"/>
</dbReference>
<dbReference type="GO" id="GO:0004340">
    <property type="term" value="F:glucokinase activity"/>
    <property type="evidence" value="ECO:0007669"/>
    <property type="project" value="UniProtKB-EC"/>
</dbReference>
<evidence type="ECO:0000313" key="2">
    <source>
        <dbReference type="EMBL" id="KFI86270.1"/>
    </source>
</evidence>
<dbReference type="InterPro" id="IPR000600">
    <property type="entry name" value="ROK"/>
</dbReference>
<comment type="caution">
    <text evidence="2">The sequence shown here is derived from an EMBL/GenBank/DDBJ whole genome shotgun (WGS) entry which is preliminary data.</text>
</comment>
<dbReference type="Gene3D" id="3.30.420.40">
    <property type="match status" value="2"/>
</dbReference>
<dbReference type="RefSeq" id="WP_044088797.1">
    <property type="nucleotide sequence ID" value="NZ_JDUW01000003.1"/>
</dbReference>
<dbReference type="EC" id="2.7.1.2" evidence="2"/>
<dbReference type="eggNOG" id="COG1940">
    <property type="taxonomic scope" value="Bacteria"/>
</dbReference>
<dbReference type="Pfam" id="PF00480">
    <property type="entry name" value="ROK"/>
    <property type="match status" value="1"/>
</dbReference>
<evidence type="ECO:0000313" key="3">
    <source>
        <dbReference type="Proteomes" id="UP000028984"/>
    </source>
</evidence>
<dbReference type="STRING" id="1437610.BREU_1444"/>
<dbReference type="OrthoDB" id="8772678at2"/>
<dbReference type="Proteomes" id="UP000028984">
    <property type="component" value="Unassembled WGS sequence"/>
</dbReference>
<name>A0A087CSM0_9BIFI</name>
<dbReference type="PANTHER" id="PTHR18964:SF149">
    <property type="entry name" value="BIFUNCTIONAL UDP-N-ACETYLGLUCOSAMINE 2-EPIMERASE_N-ACETYLMANNOSAMINE KINASE"/>
    <property type="match status" value="1"/>
</dbReference>
<keyword evidence="2" id="KW-0808">Transferase</keyword>